<keyword evidence="4" id="KW-0131">Cell cycle</keyword>
<feature type="region of interest" description="Disordered" evidence="6">
    <location>
        <begin position="259"/>
        <end position="293"/>
    </location>
</feature>
<evidence type="ECO:0000313" key="7">
    <source>
        <dbReference type="EMBL" id="OLF54837.1"/>
    </source>
</evidence>
<keyword evidence="3" id="KW-0159">Chromosome partition</keyword>
<dbReference type="SUPFAM" id="SSF46785">
    <property type="entry name" value="Winged helix' DNA-binding domain"/>
    <property type="match status" value="2"/>
</dbReference>
<dbReference type="EMBL" id="MSCT01000008">
    <property type="protein sequence ID" value="OLF54837.1"/>
    <property type="molecule type" value="Genomic_DNA"/>
</dbReference>
<comment type="caution">
    <text evidence="7">The sequence shown here is derived from an EMBL/GenBank/DDBJ whole genome shotgun (WGS) entry which is preliminary data.</text>
</comment>
<feature type="compositionally biased region" description="Acidic residues" evidence="6">
    <location>
        <begin position="276"/>
        <end position="290"/>
    </location>
</feature>
<dbReference type="PANTHER" id="PTHR34298">
    <property type="entry name" value="SEGREGATION AND CONDENSATION PROTEIN B"/>
    <property type="match status" value="1"/>
</dbReference>
<keyword evidence="2" id="KW-0132">Cell division</keyword>
<dbReference type="Pfam" id="PF04079">
    <property type="entry name" value="SMC_ScpB"/>
    <property type="match status" value="1"/>
</dbReference>
<dbReference type="PANTHER" id="PTHR34298:SF2">
    <property type="entry name" value="SEGREGATION AND CONDENSATION PROTEIN B"/>
    <property type="match status" value="1"/>
</dbReference>
<evidence type="ECO:0000256" key="1">
    <source>
        <dbReference type="ARBA" id="ARBA00022490"/>
    </source>
</evidence>
<evidence type="ECO:0000256" key="2">
    <source>
        <dbReference type="ARBA" id="ARBA00022618"/>
    </source>
</evidence>
<accession>A0A1Q8ESR5</accession>
<reference evidence="7 8" key="1">
    <citation type="submission" date="2016-12" db="EMBL/GenBank/DDBJ databases">
        <authorList>
            <person name="Song W.-J."/>
            <person name="Kurnit D.M."/>
        </authorList>
    </citation>
    <scope>NUCLEOTIDE SEQUENCE [LARGE SCALE GENOMIC DNA]</scope>
    <source>
        <strain evidence="7 8">PCL1601</strain>
    </source>
</reference>
<evidence type="ECO:0000256" key="6">
    <source>
        <dbReference type="SAM" id="MobiDB-lite"/>
    </source>
</evidence>
<dbReference type="GO" id="GO:0051304">
    <property type="term" value="P:chromosome separation"/>
    <property type="evidence" value="ECO:0007669"/>
    <property type="project" value="InterPro"/>
</dbReference>
<dbReference type="Proteomes" id="UP000185578">
    <property type="component" value="Unassembled WGS sequence"/>
</dbReference>
<dbReference type="InterPro" id="IPR005234">
    <property type="entry name" value="ScpB_csome_segregation"/>
</dbReference>
<protein>
    <submittedName>
        <fullName evidence="7">SMC-Scp complex subunit ScpB</fullName>
    </submittedName>
</protein>
<dbReference type="InterPro" id="IPR036390">
    <property type="entry name" value="WH_DNA-bd_sf"/>
</dbReference>
<dbReference type="RefSeq" id="WP_075118520.1">
    <property type="nucleotide sequence ID" value="NZ_MSCT01000008.1"/>
</dbReference>
<name>A0A1Q8ESR5_9PSED</name>
<evidence type="ECO:0000313" key="8">
    <source>
        <dbReference type="Proteomes" id="UP000185578"/>
    </source>
</evidence>
<proteinExistence type="predicted"/>
<dbReference type="GO" id="GO:0051301">
    <property type="term" value="P:cell division"/>
    <property type="evidence" value="ECO:0007669"/>
    <property type="project" value="UniProtKB-KW"/>
</dbReference>
<evidence type="ECO:0000256" key="5">
    <source>
        <dbReference type="SAM" id="Coils"/>
    </source>
</evidence>
<dbReference type="AlphaFoldDB" id="A0A1Q8ESR5"/>
<keyword evidence="1" id="KW-0963">Cytoplasm</keyword>
<dbReference type="InterPro" id="IPR036388">
    <property type="entry name" value="WH-like_DNA-bd_sf"/>
</dbReference>
<evidence type="ECO:0000256" key="3">
    <source>
        <dbReference type="ARBA" id="ARBA00022829"/>
    </source>
</evidence>
<feature type="coiled-coil region" evidence="5">
    <location>
        <begin position="313"/>
        <end position="340"/>
    </location>
</feature>
<sequence>MNLSEPRELAPLLEAFLLASGKPQSMERLFELFEEGERPDPAVFKKALTILGKSCEGRAFELKEVASGYRLQVREKFAPWVGRLWEERPQRYSRAMLETLALIAYRQPITRGEIEDVRGVAVNSQIVKTLLEREWIRVVGYRDVPGKPAMFATTKAFLDHFNLQNLDDLPPLAELREMETEPVLDFDDAPVPDNLQALADASAEPEEAKEETSFHTLLLELDSMEEGIKTDFDDLHRDGALESSEAGWLADTQVEGGVETEAQAQAEPEIEHESELEADADDDQGQDAENDVLGVAEARAKLLAAVAALEPPAPELSDEEAEARALAEAIENERRQWEDD</sequence>
<dbReference type="OrthoDB" id="9806226at2"/>
<keyword evidence="5" id="KW-0175">Coiled coil</keyword>
<organism evidence="7 8">
    <name type="scientific">Pseudomonas chlororaphis</name>
    <dbReference type="NCBI Taxonomy" id="587753"/>
    <lineage>
        <taxon>Bacteria</taxon>
        <taxon>Pseudomonadati</taxon>
        <taxon>Pseudomonadota</taxon>
        <taxon>Gammaproteobacteria</taxon>
        <taxon>Pseudomonadales</taxon>
        <taxon>Pseudomonadaceae</taxon>
        <taxon>Pseudomonas</taxon>
    </lineage>
</organism>
<evidence type="ECO:0000256" key="4">
    <source>
        <dbReference type="ARBA" id="ARBA00023306"/>
    </source>
</evidence>
<dbReference type="NCBIfam" id="TIGR00281">
    <property type="entry name" value="SMC-Scp complex subunit ScpB"/>
    <property type="match status" value="1"/>
</dbReference>
<gene>
    <name evidence="7" type="ORF">BTN82_07470</name>
</gene>
<dbReference type="Gene3D" id="1.10.10.10">
    <property type="entry name" value="Winged helix-like DNA-binding domain superfamily/Winged helix DNA-binding domain"/>
    <property type="match status" value="2"/>
</dbReference>